<gene>
    <name evidence="2" type="ORF">CCMP2556_LOCUS17075</name>
</gene>
<feature type="compositionally biased region" description="Basic and acidic residues" evidence="1">
    <location>
        <begin position="131"/>
        <end position="154"/>
    </location>
</feature>
<feature type="region of interest" description="Disordered" evidence="1">
    <location>
        <begin position="127"/>
        <end position="156"/>
    </location>
</feature>
<proteinExistence type="predicted"/>
<evidence type="ECO:0000256" key="1">
    <source>
        <dbReference type="SAM" id="MobiDB-lite"/>
    </source>
</evidence>
<organism evidence="2 3">
    <name type="scientific">Durusdinium trenchii</name>
    <dbReference type="NCBI Taxonomy" id="1381693"/>
    <lineage>
        <taxon>Eukaryota</taxon>
        <taxon>Sar</taxon>
        <taxon>Alveolata</taxon>
        <taxon>Dinophyceae</taxon>
        <taxon>Suessiales</taxon>
        <taxon>Symbiodiniaceae</taxon>
        <taxon>Durusdinium</taxon>
    </lineage>
</organism>
<keyword evidence="3" id="KW-1185">Reference proteome</keyword>
<evidence type="ECO:0000313" key="2">
    <source>
        <dbReference type="EMBL" id="CAK9028375.1"/>
    </source>
</evidence>
<name>A0ABP0KNE0_9DINO</name>
<dbReference type="EMBL" id="CAXAMN010009347">
    <property type="protein sequence ID" value="CAK9028375.1"/>
    <property type="molecule type" value="Genomic_DNA"/>
</dbReference>
<accession>A0ABP0KNE0</accession>
<dbReference type="Proteomes" id="UP001642484">
    <property type="component" value="Unassembled WGS sequence"/>
</dbReference>
<protein>
    <submittedName>
        <fullName evidence="2">Uncharacterized protein</fullName>
    </submittedName>
</protein>
<reference evidence="2 3" key="1">
    <citation type="submission" date="2024-02" db="EMBL/GenBank/DDBJ databases">
        <authorList>
            <person name="Chen Y."/>
            <person name="Shah S."/>
            <person name="Dougan E. K."/>
            <person name="Thang M."/>
            <person name="Chan C."/>
        </authorList>
    </citation>
    <scope>NUCLEOTIDE SEQUENCE [LARGE SCALE GENOMIC DNA]</scope>
</reference>
<comment type="caution">
    <text evidence="2">The sequence shown here is derived from an EMBL/GenBank/DDBJ whole genome shotgun (WGS) entry which is preliminary data.</text>
</comment>
<sequence>MDNHFQSEEHPTRSSNLAEGIYMGKLMDSDLNFVLSPNGLFVTRAVGRCADEWQPEFLMACHGLPWDDASSRKFGPTTKVDKKRSLENRTFPGLQDDEAKAVEEYARRRAEEALAKPFGELEGSDEEYLDDKDLKDKQKKETELKKPGDGEREQAVPYTMPSQTRNMQEEFVMNLKADYILKFLNNLLDLNILKENFDLMVNFLEKNLPRRVHERVKKAKVEFSVAFKKGLLDVALDDHGFVEVDEYPLVDLKDWGEFNEVDLEQESEEAGPPDVSEEMLTQLELEADERL</sequence>
<evidence type="ECO:0000313" key="3">
    <source>
        <dbReference type="Proteomes" id="UP001642484"/>
    </source>
</evidence>